<reference evidence="2" key="1">
    <citation type="submission" date="2015-04" db="UniProtKB">
        <authorList>
            <consortium name="EnsemblPlants"/>
        </authorList>
    </citation>
    <scope>IDENTIFICATION</scope>
</reference>
<feature type="domain" description="DUF3778" evidence="1">
    <location>
        <begin position="165"/>
        <end position="228"/>
    </location>
</feature>
<protein>
    <recommendedName>
        <fullName evidence="1">DUF3778 domain-containing protein</fullName>
    </recommendedName>
</protein>
<evidence type="ECO:0000313" key="2">
    <source>
        <dbReference type="EnsemblPlants" id="OMERI10G10220.1"/>
    </source>
</evidence>
<dbReference type="HOGENOM" id="CLU_761599_0_0_1"/>
<proteinExistence type="predicted"/>
<dbReference type="EnsemblPlants" id="OMERI10G10220.1">
    <property type="protein sequence ID" value="OMERI10G10220.1"/>
    <property type="gene ID" value="OMERI10G10220"/>
</dbReference>
<dbReference type="Proteomes" id="UP000008021">
    <property type="component" value="Chromosome 10"/>
</dbReference>
<evidence type="ECO:0000259" key="1">
    <source>
        <dbReference type="Pfam" id="PF12620"/>
    </source>
</evidence>
<organism evidence="2">
    <name type="scientific">Oryza meridionalis</name>
    <dbReference type="NCBI Taxonomy" id="40149"/>
    <lineage>
        <taxon>Eukaryota</taxon>
        <taxon>Viridiplantae</taxon>
        <taxon>Streptophyta</taxon>
        <taxon>Embryophyta</taxon>
        <taxon>Tracheophyta</taxon>
        <taxon>Spermatophyta</taxon>
        <taxon>Magnoliopsida</taxon>
        <taxon>Liliopsida</taxon>
        <taxon>Poales</taxon>
        <taxon>Poaceae</taxon>
        <taxon>BOP clade</taxon>
        <taxon>Oryzoideae</taxon>
        <taxon>Oryzeae</taxon>
        <taxon>Oryzinae</taxon>
        <taxon>Oryza</taxon>
    </lineage>
</organism>
<dbReference type="Pfam" id="PF12620">
    <property type="entry name" value="DUF3778"/>
    <property type="match status" value="1"/>
</dbReference>
<keyword evidence="3" id="KW-1185">Reference proteome</keyword>
<reference evidence="2" key="2">
    <citation type="submission" date="2018-05" db="EMBL/GenBank/DDBJ databases">
        <title>OmerRS3 (Oryza meridionalis Reference Sequence Version 3).</title>
        <authorList>
            <person name="Zhang J."/>
            <person name="Kudrna D."/>
            <person name="Lee S."/>
            <person name="Talag J."/>
            <person name="Welchert J."/>
            <person name="Wing R.A."/>
        </authorList>
    </citation>
    <scope>NUCLEOTIDE SEQUENCE [LARGE SCALE GENOMIC DNA]</scope>
    <source>
        <strain evidence="2">cv. OR44</strain>
    </source>
</reference>
<dbReference type="InterPro" id="IPR022256">
    <property type="entry name" value="DUF3778"/>
</dbReference>
<dbReference type="AlphaFoldDB" id="A0A0E0EYZ8"/>
<accession>A0A0E0EYZ8</accession>
<evidence type="ECO:0000313" key="3">
    <source>
        <dbReference type="Proteomes" id="UP000008021"/>
    </source>
</evidence>
<sequence length="364" mass="38841">MATAGDGEHNFDGGNILPQWSRRVVKIPDLSCLGGGGGGGSGSGHRWCPACERARAGGGGSVCAVLGVAAVVVALRRAPAVCCALACAAPGATYASVGWGLVGSSPGWLNNDNLLQAEVFGIFVIGCLLWPESCGSKLQVTFFLAIFVLTARQKSTGSLSNAPMLKVGWSMIWFSLLFPSRRNRTWFVIQVELGPPAQFRLTGLMLEFLRFNDESRGDSLPSPVTHIPKSTAQQPTSVFCRSRGGSRWGLTVCQAECTSNEAQATHARRNLKIISSDLVHACTLVQSYVATVAILQKALPLGGVKQKQSSGLPETKTVLLVKEKEKALPLGGVKQKQSSGLPETKTVLLVKEKEKVKRKNDKQR</sequence>
<name>A0A0E0EYZ8_9ORYZ</name>
<dbReference type="Gramene" id="OMERI10G10220.1">
    <property type="protein sequence ID" value="OMERI10G10220.1"/>
    <property type="gene ID" value="OMERI10G10220"/>
</dbReference>